<dbReference type="Proteomes" id="UP000051326">
    <property type="component" value="Unassembled WGS sequence"/>
</dbReference>
<accession>A0A0P1H981</accession>
<dbReference type="Pfam" id="PF01266">
    <property type="entry name" value="DAO"/>
    <property type="match status" value="1"/>
</dbReference>
<protein>
    <submittedName>
        <fullName evidence="3">Gamma-glutamylputrescine oxidoreductase</fullName>
        <ecNumber evidence="3">1.4.3.-</ecNumber>
    </submittedName>
</protein>
<dbReference type="EC" id="1.4.3.-" evidence="3"/>
<proteinExistence type="predicted"/>
<reference evidence="3 4" key="1">
    <citation type="submission" date="2015-09" db="EMBL/GenBank/DDBJ databases">
        <authorList>
            <consortium name="Swine Surveillance"/>
        </authorList>
    </citation>
    <scope>NUCLEOTIDE SEQUENCE [LARGE SCALE GENOMIC DNA]</scope>
    <source>
        <strain evidence="3 4">CECT 8399</strain>
    </source>
</reference>
<evidence type="ECO:0000313" key="3">
    <source>
        <dbReference type="EMBL" id="CUH99500.1"/>
    </source>
</evidence>
<dbReference type="STRING" id="1396826.PHA8399_01622"/>
<keyword evidence="1 3" id="KW-0560">Oxidoreductase</keyword>
<evidence type="ECO:0000259" key="2">
    <source>
        <dbReference type="Pfam" id="PF01266"/>
    </source>
</evidence>
<name>A0A0P1H981_9RHOB</name>
<dbReference type="PANTHER" id="PTHR13847:SF281">
    <property type="entry name" value="FAD DEPENDENT OXIDOREDUCTASE DOMAIN-CONTAINING PROTEIN"/>
    <property type="match status" value="1"/>
</dbReference>
<dbReference type="Gene3D" id="3.30.9.10">
    <property type="entry name" value="D-Amino Acid Oxidase, subunit A, domain 2"/>
    <property type="match status" value="1"/>
</dbReference>
<dbReference type="GO" id="GO:0005737">
    <property type="term" value="C:cytoplasm"/>
    <property type="evidence" value="ECO:0007669"/>
    <property type="project" value="TreeGrafter"/>
</dbReference>
<evidence type="ECO:0000256" key="1">
    <source>
        <dbReference type="ARBA" id="ARBA00023002"/>
    </source>
</evidence>
<dbReference type="GO" id="GO:0016491">
    <property type="term" value="F:oxidoreductase activity"/>
    <property type="evidence" value="ECO:0007669"/>
    <property type="project" value="UniProtKB-KW"/>
</dbReference>
<dbReference type="InterPro" id="IPR006076">
    <property type="entry name" value="FAD-dep_OxRdtase"/>
</dbReference>
<sequence length="450" mass="48389">MKTLCRIYNAHAYDTKAPVGSYWDATLPAAPAYPALDGDRRTGVAIIGAGYTGLSAALHLARDHGEAPLVIDAAQPGWGASGRNAGFCGFGGAKLGDSAIIGRFGEEDLRAFYSAQKEAIALVRDLNSTGGIAADVQEDGEYCLAHNARAARALPEMAAGLGRYAGVNCQVLSAEEMRQEGLHSGRFHGGFLLPLGFGLNPGKYAAGLARLAQHAGAVIHGHTPALSVQEQPGGTYIIETPSGRITADRLIIASNGYSSDNLPDWLRGRYLPVVSHIMVTRPLTEAEKQAQGWTTRRIAYDTRNLLHYFRLLPDNRVLFGMRGTSNITSGSTQRMQRQIRRNFETMFPALAHAETAHHWSGLVCLTRGLTPYAGQIGDWQRAWTGFGYHGGGVALATYTGRLLAGLAAGRPCSSPLPRLMQAEPAAFPIPRLRRHCLPLAYTCYGAMDLH</sequence>
<dbReference type="Gene3D" id="3.50.50.60">
    <property type="entry name" value="FAD/NAD(P)-binding domain"/>
    <property type="match status" value="1"/>
</dbReference>
<feature type="domain" description="FAD dependent oxidoreductase" evidence="2">
    <location>
        <begin position="44"/>
        <end position="405"/>
    </location>
</feature>
<dbReference type="AlphaFoldDB" id="A0A0P1H981"/>
<organism evidence="3 4">
    <name type="scientific">Leisingera aquaemixtae</name>
    <dbReference type="NCBI Taxonomy" id="1396826"/>
    <lineage>
        <taxon>Bacteria</taxon>
        <taxon>Pseudomonadati</taxon>
        <taxon>Pseudomonadota</taxon>
        <taxon>Alphaproteobacteria</taxon>
        <taxon>Rhodobacterales</taxon>
        <taxon>Roseobacteraceae</taxon>
        <taxon>Leisingera</taxon>
    </lineage>
</organism>
<evidence type="ECO:0000313" key="4">
    <source>
        <dbReference type="Proteomes" id="UP000051326"/>
    </source>
</evidence>
<dbReference type="EMBL" id="CYSR01000020">
    <property type="protein sequence ID" value="CUH99500.1"/>
    <property type="molecule type" value="Genomic_DNA"/>
</dbReference>
<gene>
    <name evidence="3" type="primary">puuB_2</name>
    <name evidence="3" type="ORF">PHA8399_01622</name>
</gene>
<dbReference type="InterPro" id="IPR036188">
    <property type="entry name" value="FAD/NAD-bd_sf"/>
</dbReference>
<dbReference type="SUPFAM" id="SSF51905">
    <property type="entry name" value="FAD/NAD(P)-binding domain"/>
    <property type="match status" value="1"/>
</dbReference>
<dbReference type="RefSeq" id="WP_058285645.1">
    <property type="nucleotide sequence ID" value="NZ_CYSR01000020.1"/>
</dbReference>
<dbReference type="PANTHER" id="PTHR13847">
    <property type="entry name" value="SARCOSINE DEHYDROGENASE-RELATED"/>
    <property type="match status" value="1"/>
</dbReference>